<protein>
    <submittedName>
        <fullName evidence="2">Helix-turn-helix transcriptional regulator</fullName>
    </submittedName>
</protein>
<proteinExistence type="predicted"/>
<evidence type="ECO:0000313" key="2">
    <source>
        <dbReference type="EMBL" id="QLY40203.1"/>
    </source>
</evidence>
<dbReference type="SUPFAM" id="SSF47413">
    <property type="entry name" value="lambda repressor-like DNA-binding domains"/>
    <property type="match status" value="1"/>
</dbReference>
<dbReference type="SMART" id="SM00530">
    <property type="entry name" value="HTH_XRE"/>
    <property type="match status" value="1"/>
</dbReference>
<keyword evidence="3" id="KW-1185">Reference proteome</keyword>
<name>A0A7L6N202_9MOLU</name>
<sequence length="94" mass="10995">MKEKIVYKKVKLHREYLKVQRDKLKVTGEDVSDKIGISYHYYAQIENGEKGCKLSVRMLLKMAQALEVDICNLIESEKAYIESYDKANKFNFNA</sequence>
<dbReference type="InterPro" id="IPR010982">
    <property type="entry name" value="Lambda_DNA-bd_dom_sf"/>
</dbReference>
<dbReference type="RefSeq" id="WP_312031031.1">
    <property type="nucleotide sequence ID" value="NZ_CP051151.1"/>
</dbReference>
<evidence type="ECO:0000313" key="3">
    <source>
        <dbReference type="Proteomes" id="UP000512167"/>
    </source>
</evidence>
<accession>A0A7L6N202</accession>
<dbReference type="KEGG" id="tbk:HF295_04720"/>
<dbReference type="Proteomes" id="UP000512167">
    <property type="component" value="Chromosome"/>
</dbReference>
<organism evidence="2 3">
    <name type="scientific">Hujiaoplasma nucleasis</name>
    <dbReference type="NCBI Taxonomy" id="2725268"/>
    <lineage>
        <taxon>Bacteria</taxon>
        <taxon>Bacillati</taxon>
        <taxon>Mycoplasmatota</taxon>
        <taxon>Mollicutes</taxon>
        <taxon>Candidatus Izemoplasmatales</taxon>
        <taxon>Hujiaoplasmataceae</taxon>
        <taxon>Hujiaoplasma</taxon>
    </lineage>
</organism>
<dbReference type="CDD" id="cd00093">
    <property type="entry name" value="HTH_XRE"/>
    <property type="match status" value="1"/>
</dbReference>
<dbReference type="Pfam" id="PF01381">
    <property type="entry name" value="HTH_3"/>
    <property type="match status" value="1"/>
</dbReference>
<gene>
    <name evidence="2" type="ORF">HF295_04720</name>
</gene>
<feature type="domain" description="HTH cro/C1-type" evidence="1">
    <location>
        <begin position="17"/>
        <end position="73"/>
    </location>
</feature>
<reference evidence="2 3" key="1">
    <citation type="submission" date="2020-04" db="EMBL/GenBank/DDBJ databases">
        <authorList>
            <person name="Zheng R.K."/>
            <person name="Sun C.M."/>
        </authorList>
    </citation>
    <scope>NUCLEOTIDE SEQUENCE [LARGE SCALE GENOMIC DNA]</scope>
    <source>
        <strain evidence="3">zrk29</strain>
    </source>
</reference>
<dbReference type="Gene3D" id="1.10.260.40">
    <property type="entry name" value="lambda repressor-like DNA-binding domains"/>
    <property type="match status" value="1"/>
</dbReference>
<dbReference type="GO" id="GO:0003677">
    <property type="term" value="F:DNA binding"/>
    <property type="evidence" value="ECO:0007669"/>
    <property type="project" value="InterPro"/>
</dbReference>
<dbReference type="InterPro" id="IPR001387">
    <property type="entry name" value="Cro/C1-type_HTH"/>
</dbReference>
<dbReference type="EMBL" id="CP051151">
    <property type="protein sequence ID" value="QLY40203.1"/>
    <property type="molecule type" value="Genomic_DNA"/>
</dbReference>
<dbReference type="AlphaFoldDB" id="A0A7L6N202"/>
<dbReference type="PROSITE" id="PS50943">
    <property type="entry name" value="HTH_CROC1"/>
    <property type="match status" value="1"/>
</dbReference>
<evidence type="ECO:0000259" key="1">
    <source>
        <dbReference type="PROSITE" id="PS50943"/>
    </source>
</evidence>